<dbReference type="EMBL" id="LR899769">
    <property type="protein sequence ID" value="CAD7242337.1"/>
    <property type="molecule type" value="Genomic_DNA"/>
</dbReference>
<evidence type="ECO:0000256" key="5">
    <source>
        <dbReference type="ARBA" id="ARBA00023136"/>
    </source>
</evidence>
<feature type="transmembrane region" description="Helical" evidence="8">
    <location>
        <begin position="394"/>
        <end position="414"/>
    </location>
</feature>
<keyword evidence="3 8" id="KW-0812">Transmembrane</keyword>
<keyword evidence="10" id="KW-1185">Reference proteome</keyword>
<evidence type="ECO:0000256" key="6">
    <source>
        <dbReference type="ARBA" id="ARBA00023315"/>
    </source>
</evidence>
<dbReference type="PANTHER" id="PTHR13906">
    <property type="entry name" value="PORCUPINE"/>
    <property type="match status" value="1"/>
</dbReference>
<name>A0A7R8X427_9CRUS</name>
<keyword evidence="2" id="KW-0808">Transferase</keyword>
<dbReference type="InterPro" id="IPR049941">
    <property type="entry name" value="LPLAT_7/PORCN-like"/>
</dbReference>
<dbReference type="GO" id="GO:0016020">
    <property type="term" value="C:membrane"/>
    <property type="evidence" value="ECO:0007669"/>
    <property type="project" value="UniProtKB-SubCell"/>
</dbReference>
<evidence type="ECO:0000256" key="7">
    <source>
        <dbReference type="SAM" id="MobiDB-lite"/>
    </source>
</evidence>
<feature type="transmembrane region" description="Helical" evidence="8">
    <location>
        <begin position="218"/>
        <end position="238"/>
    </location>
</feature>
<evidence type="ECO:0000256" key="2">
    <source>
        <dbReference type="ARBA" id="ARBA00022679"/>
    </source>
</evidence>
<evidence type="ECO:0000313" key="9">
    <source>
        <dbReference type="EMBL" id="CAD7242337.1"/>
    </source>
</evidence>
<evidence type="ECO:0000256" key="1">
    <source>
        <dbReference type="ARBA" id="ARBA00004141"/>
    </source>
</evidence>
<dbReference type="Proteomes" id="UP000677054">
    <property type="component" value="Unassembled WGS sequence"/>
</dbReference>
<keyword evidence="6" id="KW-0012">Acyltransferase</keyword>
<feature type="compositionally biased region" description="Polar residues" evidence="7">
    <location>
        <begin position="484"/>
        <end position="493"/>
    </location>
</feature>
<organism evidence="9">
    <name type="scientific">Darwinula stevensoni</name>
    <dbReference type="NCBI Taxonomy" id="69355"/>
    <lineage>
        <taxon>Eukaryota</taxon>
        <taxon>Metazoa</taxon>
        <taxon>Ecdysozoa</taxon>
        <taxon>Arthropoda</taxon>
        <taxon>Crustacea</taxon>
        <taxon>Oligostraca</taxon>
        <taxon>Ostracoda</taxon>
        <taxon>Podocopa</taxon>
        <taxon>Podocopida</taxon>
        <taxon>Darwinulocopina</taxon>
        <taxon>Darwinuloidea</taxon>
        <taxon>Darwinulidae</taxon>
        <taxon>Darwinula</taxon>
    </lineage>
</organism>
<evidence type="ECO:0000313" key="10">
    <source>
        <dbReference type="Proteomes" id="UP000677054"/>
    </source>
</evidence>
<feature type="compositionally biased region" description="Basic and acidic residues" evidence="7">
    <location>
        <begin position="462"/>
        <end position="473"/>
    </location>
</feature>
<accession>A0A7R8X427</accession>
<evidence type="ECO:0000256" key="8">
    <source>
        <dbReference type="SAM" id="Phobius"/>
    </source>
</evidence>
<proteinExistence type="predicted"/>
<dbReference type="OrthoDB" id="286734at2759"/>
<keyword evidence="4 8" id="KW-1133">Transmembrane helix</keyword>
<protein>
    <recommendedName>
        <fullName evidence="11">Lysophospholipid acyltransferase 2</fullName>
    </recommendedName>
</protein>
<gene>
    <name evidence="9" type="ORF">DSTB1V02_LOCUS2306</name>
</gene>
<evidence type="ECO:0000256" key="4">
    <source>
        <dbReference type="ARBA" id="ARBA00022989"/>
    </source>
</evidence>
<feature type="transmembrane region" description="Helical" evidence="8">
    <location>
        <begin position="356"/>
        <end position="374"/>
    </location>
</feature>
<dbReference type="PANTHER" id="PTHR13906:SF4">
    <property type="entry name" value="LYSOPHOSPHOLIPID ACYLTRANSFERASE 6"/>
    <property type="match status" value="1"/>
</dbReference>
<feature type="transmembrane region" description="Helical" evidence="8">
    <location>
        <begin position="426"/>
        <end position="445"/>
    </location>
</feature>
<keyword evidence="5 8" id="KW-0472">Membrane</keyword>
<dbReference type="GO" id="GO:0016746">
    <property type="term" value="F:acyltransferase activity"/>
    <property type="evidence" value="ECO:0007669"/>
    <property type="project" value="UniProtKB-KW"/>
</dbReference>
<dbReference type="InterPro" id="IPR004299">
    <property type="entry name" value="MBOAT_fam"/>
</dbReference>
<dbReference type="AlphaFoldDB" id="A0A7R8X427"/>
<dbReference type="EMBL" id="CAJPEV010000252">
    <property type="protein sequence ID" value="CAG0883003.1"/>
    <property type="molecule type" value="Genomic_DNA"/>
</dbReference>
<dbReference type="GO" id="GO:0030258">
    <property type="term" value="P:lipid modification"/>
    <property type="evidence" value="ECO:0007669"/>
    <property type="project" value="TreeGrafter"/>
</dbReference>
<dbReference type="Pfam" id="PF03062">
    <property type="entry name" value="MBOAT"/>
    <property type="match status" value="1"/>
</dbReference>
<evidence type="ECO:0000256" key="3">
    <source>
        <dbReference type="ARBA" id="ARBA00022692"/>
    </source>
</evidence>
<feature type="region of interest" description="Disordered" evidence="7">
    <location>
        <begin position="448"/>
        <end position="508"/>
    </location>
</feature>
<comment type="subcellular location">
    <subcellularLocation>
        <location evidence="1">Membrane</location>
        <topology evidence="1">Multi-pass membrane protein</topology>
    </subcellularLocation>
</comment>
<evidence type="ECO:0008006" key="11">
    <source>
        <dbReference type="Google" id="ProtNLM"/>
    </source>
</evidence>
<feature type="transmembrane region" description="Helical" evidence="8">
    <location>
        <begin position="68"/>
        <end position="94"/>
    </location>
</feature>
<reference evidence="9" key="1">
    <citation type="submission" date="2020-11" db="EMBL/GenBank/DDBJ databases">
        <authorList>
            <person name="Tran Van P."/>
        </authorList>
    </citation>
    <scope>NUCLEOTIDE SEQUENCE</scope>
</reference>
<sequence length="508" mass="56903">MMATHDRQAWADSALFDGSTRLQGFSDFINIPIDQVNFMACQALALGLSFIYREFFNPEKVTTTKRHVLALLAGLGISYICFGKACFTICMAYLSVIHVQRAMFNYGDYALDITGPLMILTQKVTSLAFSLHDGTVKDPNSLQELQKRHCVKRIPSILEYFSYCFNFQGILAGPFVFYNDYAEFVTGQNLKGGKHQKSSFGGGGGPSSLVAVTNKVCLSIFFALGVILIAPWFPVGFLKEEAFFEMNILRKVTYVVLITSIARWKYYTAWILADAICNASGLGFNGYTPQGLEKWDLISNVDIIPVEVGLNFRAIIEHWNKGTNRWLRATIYERFPVLPTVVTYIVSAIWHGLYPGYYLTFLCGAMFTISARTVRRTIRPYFLVSESWKWFYDVLTTVTTRVILAYATFPFALLEFWSSVDVYRSLYFFLHVASIGSIVLLPLTARSKPREGGSGKPGSSTHDSRLHRYKDNGKAPALGDPSYASPSSKTASMVSELPLEAESMKKSS</sequence>